<name>A0ABP0SUA1_9DINO</name>
<gene>
    <name evidence="1" type="ORF">CCMP2556_LOCUS53683</name>
</gene>
<accession>A0ABP0SUA1</accession>
<evidence type="ECO:0000313" key="2">
    <source>
        <dbReference type="Proteomes" id="UP001642484"/>
    </source>
</evidence>
<dbReference type="Proteomes" id="UP001642484">
    <property type="component" value="Unassembled WGS sequence"/>
</dbReference>
<sequence length="153" mass="17286">MGKGNNIPSTSSLRLWWAESYWHCLVNCSRQFNLAHHTATAEVREHLLPSWNFGTHPEFKVSFDGWLVPTVRGQITGTVSSLGTGVRPDWSMHITDAKGSTVGHAHQHFVVGPPDQDMRVLSRWKVVTVLEGRLPHWMVGFLAVLDDIEEDIY</sequence>
<keyword evidence="2" id="KW-1185">Reference proteome</keyword>
<evidence type="ECO:0000313" key="1">
    <source>
        <dbReference type="EMBL" id="CAK9115967.1"/>
    </source>
</evidence>
<protein>
    <submittedName>
        <fullName evidence="1">Uncharacterized protein</fullName>
    </submittedName>
</protein>
<comment type="caution">
    <text evidence="1">The sequence shown here is derived from an EMBL/GenBank/DDBJ whole genome shotgun (WGS) entry which is preliminary data.</text>
</comment>
<proteinExistence type="predicted"/>
<dbReference type="EMBL" id="CAXAMN010028284">
    <property type="protein sequence ID" value="CAK9115967.1"/>
    <property type="molecule type" value="Genomic_DNA"/>
</dbReference>
<organism evidence="1 2">
    <name type="scientific">Durusdinium trenchii</name>
    <dbReference type="NCBI Taxonomy" id="1381693"/>
    <lineage>
        <taxon>Eukaryota</taxon>
        <taxon>Sar</taxon>
        <taxon>Alveolata</taxon>
        <taxon>Dinophyceae</taxon>
        <taxon>Suessiales</taxon>
        <taxon>Symbiodiniaceae</taxon>
        <taxon>Durusdinium</taxon>
    </lineage>
</organism>
<reference evidence="1 2" key="1">
    <citation type="submission" date="2024-02" db="EMBL/GenBank/DDBJ databases">
        <authorList>
            <person name="Chen Y."/>
            <person name="Shah S."/>
            <person name="Dougan E. K."/>
            <person name="Thang M."/>
            <person name="Chan C."/>
        </authorList>
    </citation>
    <scope>NUCLEOTIDE SEQUENCE [LARGE SCALE GENOMIC DNA]</scope>
</reference>